<feature type="repeat" description="Solcar" evidence="9">
    <location>
        <begin position="204"/>
        <end position="290"/>
    </location>
</feature>
<dbReference type="GO" id="GO:0055085">
    <property type="term" value="P:transmembrane transport"/>
    <property type="evidence" value="ECO:0007669"/>
    <property type="project" value="InterPro"/>
</dbReference>
<dbReference type="Gene3D" id="1.50.40.10">
    <property type="entry name" value="Mitochondrial carrier domain"/>
    <property type="match status" value="1"/>
</dbReference>
<evidence type="ECO:0000256" key="2">
    <source>
        <dbReference type="ARBA" id="ARBA00006375"/>
    </source>
</evidence>
<evidence type="ECO:0000256" key="6">
    <source>
        <dbReference type="ARBA" id="ARBA00022989"/>
    </source>
</evidence>
<accession>A0A316V3C7</accession>
<reference evidence="11 12" key="1">
    <citation type="journal article" date="2018" name="Mol. Biol. Evol.">
        <title>Broad Genomic Sampling Reveals a Smut Pathogenic Ancestry of the Fungal Clade Ustilaginomycotina.</title>
        <authorList>
            <person name="Kijpornyongpan T."/>
            <person name="Mondo S.J."/>
            <person name="Barry K."/>
            <person name="Sandor L."/>
            <person name="Lee J."/>
            <person name="Lipzen A."/>
            <person name="Pangilinan J."/>
            <person name="LaButti K."/>
            <person name="Hainaut M."/>
            <person name="Henrissat B."/>
            <person name="Grigoriev I.V."/>
            <person name="Spatafora J.W."/>
            <person name="Aime M.C."/>
        </authorList>
    </citation>
    <scope>NUCLEOTIDE SEQUENCE [LARGE SCALE GENOMIC DNA]</scope>
    <source>
        <strain evidence="11 12">MCA 3882</strain>
    </source>
</reference>
<dbReference type="PANTHER" id="PTHR45618">
    <property type="entry name" value="MITOCHONDRIAL DICARBOXYLATE CARRIER-RELATED"/>
    <property type="match status" value="1"/>
</dbReference>
<evidence type="ECO:0000256" key="10">
    <source>
        <dbReference type="RuleBase" id="RU000488"/>
    </source>
</evidence>
<evidence type="ECO:0000313" key="11">
    <source>
        <dbReference type="EMBL" id="PWN32059.1"/>
    </source>
</evidence>
<dbReference type="EMBL" id="KZ819606">
    <property type="protein sequence ID" value="PWN32059.1"/>
    <property type="molecule type" value="Genomic_DNA"/>
</dbReference>
<keyword evidence="5" id="KW-0677">Repeat</keyword>
<keyword evidence="12" id="KW-1185">Reference proteome</keyword>
<name>A0A316V3C7_9BASI</name>
<keyword evidence="7" id="KW-0496">Mitochondrion</keyword>
<comment type="subcellular location">
    <subcellularLocation>
        <location evidence="1">Mitochondrion membrane</location>
        <topology evidence="1">Multi-pass membrane protein</topology>
    </subcellularLocation>
</comment>
<dbReference type="GeneID" id="37019211"/>
<dbReference type="PRINTS" id="PR00784">
    <property type="entry name" value="MTUNCOUPLING"/>
</dbReference>
<comment type="similarity">
    <text evidence="2 10">Belongs to the mitochondrial carrier (TC 2.A.29) family.</text>
</comment>
<dbReference type="InParanoid" id="A0A316V3C7"/>
<dbReference type="RefSeq" id="XP_025352361.1">
    <property type="nucleotide sequence ID" value="XM_025497430.1"/>
</dbReference>
<keyword evidence="8 9" id="KW-0472">Membrane</keyword>
<keyword evidence="3 10" id="KW-0813">Transport</keyword>
<dbReference type="GO" id="GO:0031966">
    <property type="term" value="C:mitochondrial membrane"/>
    <property type="evidence" value="ECO:0007669"/>
    <property type="project" value="UniProtKB-SubCell"/>
</dbReference>
<dbReference type="OrthoDB" id="448427at2759"/>
<dbReference type="Proteomes" id="UP000245771">
    <property type="component" value="Unassembled WGS sequence"/>
</dbReference>
<evidence type="ECO:0000256" key="9">
    <source>
        <dbReference type="PROSITE-ProRule" id="PRU00282"/>
    </source>
</evidence>
<dbReference type="InterPro" id="IPR050391">
    <property type="entry name" value="Mito_Metabolite_Transporter"/>
</dbReference>
<evidence type="ECO:0000256" key="7">
    <source>
        <dbReference type="ARBA" id="ARBA00023128"/>
    </source>
</evidence>
<evidence type="ECO:0000256" key="5">
    <source>
        <dbReference type="ARBA" id="ARBA00022737"/>
    </source>
</evidence>
<gene>
    <name evidence="11" type="ORF">FA14DRAFT_150221</name>
</gene>
<dbReference type="PROSITE" id="PS50920">
    <property type="entry name" value="SOLCAR"/>
    <property type="match status" value="3"/>
</dbReference>
<dbReference type="InterPro" id="IPR018108">
    <property type="entry name" value="MCP_transmembrane"/>
</dbReference>
<feature type="repeat" description="Solcar" evidence="9">
    <location>
        <begin position="108"/>
        <end position="195"/>
    </location>
</feature>
<dbReference type="PROSITE" id="PS51257">
    <property type="entry name" value="PROKAR_LIPOPROTEIN"/>
    <property type="match status" value="1"/>
</dbReference>
<feature type="repeat" description="Solcar" evidence="9">
    <location>
        <begin position="13"/>
        <end position="96"/>
    </location>
</feature>
<dbReference type="InterPro" id="IPR002067">
    <property type="entry name" value="MCP"/>
</dbReference>
<evidence type="ECO:0000256" key="3">
    <source>
        <dbReference type="ARBA" id="ARBA00022448"/>
    </source>
</evidence>
<organism evidence="11 12">
    <name type="scientific">Meira miltonrushii</name>
    <dbReference type="NCBI Taxonomy" id="1280837"/>
    <lineage>
        <taxon>Eukaryota</taxon>
        <taxon>Fungi</taxon>
        <taxon>Dikarya</taxon>
        <taxon>Basidiomycota</taxon>
        <taxon>Ustilaginomycotina</taxon>
        <taxon>Exobasidiomycetes</taxon>
        <taxon>Exobasidiales</taxon>
        <taxon>Brachybasidiaceae</taxon>
        <taxon>Meira</taxon>
    </lineage>
</organism>
<dbReference type="SUPFAM" id="SSF103506">
    <property type="entry name" value="Mitochondrial carrier"/>
    <property type="match status" value="1"/>
</dbReference>
<dbReference type="Pfam" id="PF00153">
    <property type="entry name" value="Mito_carr"/>
    <property type="match status" value="3"/>
</dbReference>
<evidence type="ECO:0000256" key="8">
    <source>
        <dbReference type="ARBA" id="ARBA00023136"/>
    </source>
</evidence>
<evidence type="ECO:0000256" key="4">
    <source>
        <dbReference type="ARBA" id="ARBA00022692"/>
    </source>
</evidence>
<keyword evidence="4 9" id="KW-0812">Transmembrane</keyword>
<proteinExistence type="inferred from homology"/>
<evidence type="ECO:0000313" key="12">
    <source>
        <dbReference type="Proteomes" id="UP000245771"/>
    </source>
</evidence>
<dbReference type="AlphaFoldDB" id="A0A316V3C7"/>
<keyword evidence="6" id="KW-1133">Transmembrane helix</keyword>
<dbReference type="STRING" id="1280837.A0A316V3C7"/>
<protein>
    <submittedName>
        <fullName evidence="11">Putative DIC1-mitochondrial dicarboxylate carrier</fullName>
    </submittedName>
</protein>
<evidence type="ECO:0000256" key="1">
    <source>
        <dbReference type="ARBA" id="ARBA00004225"/>
    </source>
</evidence>
<sequence length="301" mass="32560">MAAAGPKPAQSTTKKTYPFWLGGAAACCAATITHPLDLTKYRLQTMTVKKGMFATMALSVKEEGVKSLFHGLTATWLRQGSYSITRFAAYEKAKDFFVPDGQQATSSQLFLCSGGAGFVAGIVGVPAEIVLVRMCSDLNRPADQRYGYRNSVQGLVRIAKDEGASVLFRGLTPNVTRSVVMNVGQMGGYDLFKRLLLSLNILPDGPALQTAASFCAGTLSTTLVTPVDVIKSRIQNARGADAQLGIMGMISKSLKADGPSVLFRGWTPAFLRLQPQTTLLFLFFEQFKGIIDKQREAKLKQ</sequence>
<dbReference type="InterPro" id="IPR023395">
    <property type="entry name" value="MCP_dom_sf"/>
</dbReference>